<dbReference type="AlphaFoldDB" id="A0A939SVJ6"/>
<dbReference type="Proteomes" id="UP000664620">
    <property type="component" value="Unassembled WGS sequence"/>
</dbReference>
<evidence type="ECO:0000313" key="2">
    <source>
        <dbReference type="Proteomes" id="UP000664620"/>
    </source>
</evidence>
<name>A0A939SVJ6_KLEPN</name>
<gene>
    <name evidence="1" type="ORF">J4734_09500</name>
</gene>
<reference evidence="1" key="1">
    <citation type="submission" date="2021-03" db="EMBL/GenBank/DDBJ databases">
        <title>Molecular epidemiology and mechanisms of colistin and carbapenem resistance in Enterobacteriaceae from clinical isolates, the environment and porcine samples in Pretoria, South Africa.</title>
        <authorList>
            <person name="Bogoshi D."/>
            <person name="Mbelle N.M."/>
            <person name="Naidoo V."/>
            <person name="Osei Sekyere J."/>
        </authorList>
    </citation>
    <scope>NUCLEOTIDE SEQUENCE</scope>
    <source>
        <strain evidence="1">C034</strain>
    </source>
</reference>
<sequence length="49" mass="5531">MKPEHLKLLADKDWRLNNLYWITDKGADSFQDDAGAAEYFEGITPATSS</sequence>
<evidence type="ECO:0000313" key="1">
    <source>
        <dbReference type="EMBL" id="MBO2029213.1"/>
    </source>
</evidence>
<accession>A0A939SVJ6</accession>
<organism evidence="1 2">
    <name type="scientific">Klebsiella pneumoniae</name>
    <dbReference type="NCBI Taxonomy" id="573"/>
    <lineage>
        <taxon>Bacteria</taxon>
        <taxon>Pseudomonadati</taxon>
        <taxon>Pseudomonadota</taxon>
        <taxon>Gammaproteobacteria</taxon>
        <taxon>Enterobacterales</taxon>
        <taxon>Enterobacteriaceae</taxon>
        <taxon>Klebsiella/Raoultella group</taxon>
        <taxon>Klebsiella</taxon>
        <taxon>Klebsiella pneumoniae complex</taxon>
    </lineage>
</organism>
<comment type="caution">
    <text evidence="1">The sequence shown here is derived from an EMBL/GenBank/DDBJ whole genome shotgun (WGS) entry which is preliminary data.</text>
</comment>
<dbReference type="EMBL" id="JAGETO010000031">
    <property type="protein sequence ID" value="MBO2029213.1"/>
    <property type="molecule type" value="Genomic_DNA"/>
</dbReference>
<proteinExistence type="predicted"/>
<protein>
    <submittedName>
        <fullName evidence="1">Uncharacterized protein</fullName>
    </submittedName>
</protein>